<evidence type="ECO:0000313" key="9">
    <source>
        <dbReference type="Proteomes" id="UP000198761"/>
    </source>
</evidence>
<comment type="similarity">
    <text evidence="2 4">Belongs to the flagella basal body rod proteins family.</text>
</comment>
<gene>
    <name evidence="8" type="ORF">SAMN04488103_101228</name>
</gene>
<keyword evidence="9" id="KW-1185">Reference proteome</keyword>
<dbReference type="NCBIfam" id="TIGR03506">
    <property type="entry name" value="FlgEFG_subfam"/>
    <property type="match status" value="1"/>
</dbReference>
<feature type="domain" description="Flagellar hook protein FlgE/F/G-like D1" evidence="7">
    <location>
        <begin position="81"/>
        <end position="147"/>
    </location>
</feature>
<evidence type="ECO:0000259" key="7">
    <source>
        <dbReference type="Pfam" id="PF22692"/>
    </source>
</evidence>
<dbReference type="InterPro" id="IPR012836">
    <property type="entry name" value="FlgF"/>
</dbReference>
<dbReference type="PROSITE" id="PS00588">
    <property type="entry name" value="FLAGELLA_BB_ROD"/>
    <property type="match status" value="1"/>
</dbReference>
<keyword evidence="8" id="KW-0969">Cilium</keyword>
<dbReference type="GO" id="GO:0030694">
    <property type="term" value="C:bacterial-type flagellum basal body, rod"/>
    <property type="evidence" value="ECO:0007669"/>
    <property type="project" value="UniProtKB-UniRule"/>
</dbReference>
<organism evidence="8 9">
    <name type="scientific">Gemmobacter aquatilis</name>
    <dbReference type="NCBI Taxonomy" id="933059"/>
    <lineage>
        <taxon>Bacteria</taxon>
        <taxon>Pseudomonadati</taxon>
        <taxon>Pseudomonadota</taxon>
        <taxon>Alphaproteobacteria</taxon>
        <taxon>Rhodobacterales</taxon>
        <taxon>Paracoccaceae</taxon>
        <taxon>Gemmobacter</taxon>
    </lineage>
</organism>
<dbReference type="AlphaFoldDB" id="A0A1H7YK42"/>
<feature type="domain" description="Flagellar basal-body/hook protein C-terminal" evidence="6">
    <location>
        <begin position="190"/>
        <end position="233"/>
    </location>
</feature>
<evidence type="ECO:0000313" key="8">
    <source>
        <dbReference type="EMBL" id="SEM46622.1"/>
    </source>
</evidence>
<keyword evidence="3 4" id="KW-0975">Bacterial flagellum</keyword>
<dbReference type="InterPro" id="IPR010930">
    <property type="entry name" value="Flg_bb/hook_C_dom"/>
</dbReference>
<accession>A0A1H7YK42</accession>
<comment type="subcellular location">
    <subcellularLocation>
        <location evidence="1 4">Bacterial flagellum basal body</location>
    </subcellularLocation>
</comment>
<evidence type="ECO:0000259" key="6">
    <source>
        <dbReference type="Pfam" id="PF06429"/>
    </source>
</evidence>
<dbReference type="PANTHER" id="PTHR30435:SF19">
    <property type="entry name" value="FLAGELLAR BASAL-BODY ROD PROTEIN FLGG"/>
    <property type="match status" value="1"/>
</dbReference>
<dbReference type="STRING" id="933059.SAMN04488103_101228"/>
<dbReference type="Pfam" id="PF22692">
    <property type="entry name" value="LlgE_F_G_D1"/>
    <property type="match status" value="1"/>
</dbReference>
<dbReference type="EMBL" id="FOCE01000001">
    <property type="protein sequence ID" value="SEM46622.1"/>
    <property type="molecule type" value="Genomic_DNA"/>
</dbReference>
<dbReference type="NCBIfam" id="TIGR02490">
    <property type="entry name" value="flgF"/>
    <property type="match status" value="1"/>
</dbReference>
<evidence type="ECO:0000259" key="5">
    <source>
        <dbReference type="Pfam" id="PF00460"/>
    </source>
</evidence>
<dbReference type="RefSeq" id="WP_091295576.1">
    <property type="nucleotide sequence ID" value="NZ_FOCE01000001.1"/>
</dbReference>
<dbReference type="InterPro" id="IPR020013">
    <property type="entry name" value="Flagellar_FlgE/F/G"/>
</dbReference>
<dbReference type="InterPro" id="IPR053967">
    <property type="entry name" value="LlgE_F_G-like_D1"/>
</dbReference>
<comment type="subunit">
    <text evidence="4">The basal body constitutes a major portion of the flagellar organelle and consists of five rings (E,L,P,S, and M) mounted on a central rod. The rod consists of about 26 subunits of FlgG in the distal portion, and FlgB, FlgC and FlgF are thought to build up the proximal portion of the rod with about 6 subunits each.</text>
</comment>
<keyword evidence="8" id="KW-0966">Cell projection</keyword>
<dbReference type="Pfam" id="PF00460">
    <property type="entry name" value="Flg_bb_rod"/>
    <property type="match status" value="1"/>
</dbReference>
<evidence type="ECO:0000256" key="1">
    <source>
        <dbReference type="ARBA" id="ARBA00004117"/>
    </source>
</evidence>
<keyword evidence="8" id="KW-0282">Flagellum</keyword>
<evidence type="ECO:0000256" key="2">
    <source>
        <dbReference type="ARBA" id="ARBA00009677"/>
    </source>
</evidence>
<feature type="domain" description="Flagellar basal body rod protein N-terminal" evidence="5">
    <location>
        <begin position="15"/>
        <end position="35"/>
    </location>
</feature>
<sequence length="237" mass="25135">MDAAGYTTLTRQSGLMREIQAIANNIANSSTSGFRREGVVFSEYVQRLDDSPSLSMARASGRNIDLTQGDLNITGGSYDFAIQGEGFFLLETPNGNRLSRAGSFMPAADGNLVNPDGYRLLDAGGAPIFVPPDAGPVALATDGTLSAGGTPIARIGLWAPQDPTALRHEGGTLFVSDAGEVPVEGSSIFQGQIEDSNVNAFSEISRMIEVQRAYQAGQSFLDKEDERARSVIQTLGR</sequence>
<dbReference type="Proteomes" id="UP000198761">
    <property type="component" value="Unassembled WGS sequence"/>
</dbReference>
<dbReference type="OrthoDB" id="9804559at2"/>
<dbReference type="InterPro" id="IPR019776">
    <property type="entry name" value="Flagellar_basal_body_rod_CS"/>
</dbReference>
<dbReference type="Pfam" id="PF06429">
    <property type="entry name" value="Flg_bbr_C"/>
    <property type="match status" value="1"/>
</dbReference>
<evidence type="ECO:0000256" key="3">
    <source>
        <dbReference type="ARBA" id="ARBA00023143"/>
    </source>
</evidence>
<dbReference type="NCBIfam" id="NF009332">
    <property type="entry name" value="PRK12690.1"/>
    <property type="match status" value="1"/>
</dbReference>
<dbReference type="PANTHER" id="PTHR30435">
    <property type="entry name" value="FLAGELLAR PROTEIN"/>
    <property type="match status" value="1"/>
</dbReference>
<evidence type="ECO:0000256" key="4">
    <source>
        <dbReference type="RuleBase" id="RU362116"/>
    </source>
</evidence>
<dbReference type="GO" id="GO:0071978">
    <property type="term" value="P:bacterial-type flagellum-dependent swarming motility"/>
    <property type="evidence" value="ECO:0007669"/>
    <property type="project" value="TreeGrafter"/>
</dbReference>
<protein>
    <recommendedName>
        <fullName evidence="4">Flagellar basal-body rod protein FlgF</fullName>
    </recommendedName>
</protein>
<dbReference type="SUPFAM" id="SSF117143">
    <property type="entry name" value="Flagellar hook protein flgE"/>
    <property type="match status" value="1"/>
</dbReference>
<name>A0A1H7YK42_9RHOB</name>
<dbReference type="InterPro" id="IPR037925">
    <property type="entry name" value="FlgE/F/G-like"/>
</dbReference>
<reference evidence="8 9" key="1">
    <citation type="submission" date="2016-10" db="EMBL/GenBank/DDBJ databases">
        <authorList>
            <person name="de Groot N.N."/>
        </authorList>
    </citation>
    <scope>NUCLEOTIDE SEQUENCE [LARGE SCALE GENOMIC DNA]</scope>
    <source>
        <strain evidence="8 9">DSM 3857</strain>
    </source>
</reference>
<proteinExistence type="inferred from homology"/>
<dbReference type="InterPro" id="IPR001444">
    <property type="entry name" value="Flag_bb_rod_N"/>
</dbReference>